<name>A0A329MRT3_9BACL</name>
<reference evidence="2 3" key="1">
    <citation type="journal article" date="2009" name="Int. J. Syst. Evol. Microbiol.">
        <title>Paenibacillus contaminans sp. nov., isolated from a contaminated laboratory plate.</title>
        <authorList>
            <person name="Chou J.H."/>
            <person name="Lee J.H."/>
            <person name="Lin M.C."/>
            <person name="Chang P.S."/>
            <person name="Arun A.B."/>
            <person name="Young C.C."/>
            <person name="Chen W.M."/>
        </authorList>
    </citation>
    <scope>NUCLEOTIDE SEQUENCE [LARGE SCALE GENOMIC DNA]</scope>
    <source>
        <strain evidence="2 3">CKOBP-6</strain>
    </source>
</reference>
<protein>
    <submittedName>
        <fullName evidence="2">Uncharacterized protein</fullName>
    </submittedName>
</protein>
<feature type="coiled-coil region" evidence="1">
    <location>
        <begin position="192"/>
        <end position="222"/>
    </location>
</feature>
<keyword evidence="3" id="KW-1185">Reference proteome</keyword>
<dbReference type="AlphaFoldDB" id="A0A329MRT3"/>
<accession>A0A329MRT3</accession>
<evidence type="ECO:0000313" key="3">
    <source>
        <dbReference type="Proteomes" id="UP000250369"/>
    </source>
</evidence>
<sequence>MTENIEVQNIVEEKEAKSKFERIFVEGGSQFKYKDNWYLIKLPNRQIESEVNRYRNARVRYWMDQGQPSYSEIELYIEKNRAKFPFQYFIQTKKIEKDENGKEQTLYVSDKVSLEENAVIEKMIKQKAKEKDILKTLKYNPEKQELLAFPSKSEQLQYQDTAEVLAGIDENALLLSKIVLLADTEEPVWATADEAQDDNKLLEVALEEYNELQKETDKKKSEN</sequence>
<evidence type="ECO:0000256" key="1">
    <source>
        <dbReference type="SAM" id="Coils"/>
    </source>
</evidence>
<comment type="caution">
    <text evidence="2">The sequence shown here is derived from an EMBL/GenBank/DDBJ whole genome shotgun (WGS) entry which is preliminary data.</text>
</comment>
<organism evidence="2 3">
    <name type="scientific">Paenibacillus contaminans</name>
    <dbReference type="NCBI Taxonomy" id="450362"/>
    <lineage>
        <taxon>Bacteria</taxon>
        <taxon>Bacillati</taxon>
        <taxon>Bacillota</taxon>
        <taxon>Bacilli</taxon>
        <taxon>Bacillales</taxon>
        <taxon>Paenibacillaceae</taxon>
        <taxon>Paenibacillus</taxon>
    </lineage>
</organism>
<dbReference type="RefSeq" id="WP_113028790.1">
    <property type="nucleotide sequence ID" value="NZ_QMFB01000001.1"/>
</dbReference>
<proteinExistence type="predicted"/>
<evidence type="ECO:0000313" key="2">
    <source>
        <dbReference type="EMBL" id="RAV22679.1"/>
    </source>
</evidence>
<keyword evidence="1" id="KW-0175">Coiled coil</keyword>
<gene>
    <name evidence="2" type="ORF">DQG23_00210</name>
</gene>
<dbReference type="Proteomes" id="UP000250369">
    <property type="component" value="Unassembled WGS sequence"/>
</dbReference>
<dbReference type="EMBL" id="QMFB01000001">
    <property type="protein sequence ID" value="RAV22679.1"/>
    <property type="molecule type" value="Genomic_DNA"/>
</dbReference>